<accession>A0A127VBA3</accession>
<gene>
    <name evidence="2" type="ORF">AY601_1584</name>
</gene>
<evidence type="ECO:0000313" key="2">
    <source>
        <dbReference type="EMBL" id="AMP98499.1"/>
    </source>
</evidence>
<reference evidence="2 3" key="1">
    <citation type="submission" date="2016-03" db="EMBL/GenBank/DDBJ databases">
        <title>Complete genome sequence of Pedobacter cryoconitis PAMC 27485.</title>
        <authorList>
            <person name="Lee J."/>
            <person name="Kim O.-S."/>
        </authorList>
    </citation>
    <scope>NUCLEOTIDE SEQUENCE [LARGE SCALE GENOMIC DNA]</scope>
    <source>
        <strain evidence="2 3">PAMC 27485</strain>
    </source>
</reference>
<protein>
    <submittedName>
        <fullName evidence="2">Uncharacterized protein</fullName>
    </submittedName>
</protein>
<name>A0A127VBA3_9SPHI</name>
<proteinExistence type="predicted"/>
<keyword evidence="1" id="KW-0732">Signal</keyword>
<dbReference type="Proteomes" id="UP000071561">
    <property type="component" value="Chromosome"/>
</dbReference>
<feature type="signal peptide" evidence="1">
    <location>
        <begin position="1"/>
        <end position="22"/>
    </location>
</feature>
<organism evidence="2 3">
    <name type="scientific">Pedobacter cryoconitis</name>
    <dbReference type="NCBI Taxonomy" id="188932"/>
    <lineage>
        <taxon>Bacteria</taxon>
        <taxon>Pseudomonadati</taxon>
        <taxon>Bacteroidota</taxon>
        <taxon>Sphingobacteriia</taxon>
        <taxon>Sphingobacteriales</taxon>
        <taxon>Sphingobacteriaceae</taxon>
        <taxon>Pedobacter</taxon>
    </lineage>
</organism>
<dbReference type="AlphaFoldDB" id="A0A127VBA3"/>
<dbReference type="EMBL" id="CP014504">
    <property type="protein sequence ID" value="AMP98499.1"/>
    <property type="molecule type" value="Genomic_DNA"/>
</dbReference>
<dbReference type="KEGG" id="pcm:AY601_1584"/>
<feature type="chain" id="PRO_5007280340" evidence="1">
    <location>
        <begin position="23"/>
        <end position="131"/>
    </location>
</feature>
<keyword evidence="3" id="KW-1185">Reference proteome</keyword>
<dbReference type="RefSeq" id="WP_068398840.1">
    <property type="nucleotide sequence ID" value="NZ_CP014504.1"/>
</dbReference>
<evidence type="ECO:0000313" key="3">
    <source>
        <dbReference type="Proteomes" id="UP000071561"/>
    </source>
</evidence>
<evidence type="ECO:0000256" key="1">
    <source>
        <dbReference type="SAM" id="SignalP"/>
    </source>
</evidence>
<dbReference type="PATRIC" id="fig|188932.3.peg.1649"/>
<sequence precursor="true">MKYLLALSAAALICFSSANSFAQKKTTAQKQKINPTKQANFYWAGVLQKQGITSYQYGTHILNGMALSGKPDQPETTFALRAGKKINLDKYAGKKVIIIGKKVEGYPLELGPELIEVSAIELDKVVKINMN</sequence>
<dbReference type="OrthoDB" id="1447689at2"/>